<sequence>MKHCNKSLKLTSLLPLAFTQVIIVLLSNRIHSQIRSGGLYLLRLFDFLTTLTIMKFSKCLLGSDNEPPMSLLTPVALSGSLSWLELSVIEYDYIALLLSPVLAILQGFQVLQIKKCYRNLRINQPQVFIFLFTGLTSATLLIPAYFSWLNSTISSDASWEPIDYLLVGMSIIFMPNYKYSEIWLQLNLTAYDYMVLEQTKFWLASMGQWYLQNMAHATIFALAGKILMLGALGRYFAAKKYLAWNC</sequence>
<evidence type="ECO:0000313" key="3">
    <source>
        <dbReference type="Proteomes" id="UP000276776"/>
    </source>
</evidence>
<organism evidence="4">
    <name type="scientific">Thelazia callipaeda</name>
    <name type="common">Oriental eyeworm</name>
    <name type="synonym">Parasitic nematode</name>
    <dbReference type="NCBI Taxonomy" id="103827"/>
    <lineage>
        <taxon>Eukaryota</taxon>
        <taxon>Metazoa</taxon>
        <taxon>Ecdysozoa</taxon>
        <taxon>Nematoda</taxon>
        <taxon>Chromadorea</taxon>
        <taxon>Rhabditida</taxon>
        <taxon>Spirurina</taxon>
        <taxon>Spiruromorpha</taxon>
        <taxon>Thelazioidea</taxon>
        <taxon>Thelaziidae</taxon>
        <taxon>Thelazia</taxon>
    </lineage>
</organism>
<keyword evidence="3" id="KW-1185">Reference proteome</keyword>
<dbReference type="WBParaSite" id="TCLT_0000912001-mRNA-1">
    <property type="protein sequence ID" value="TCLT_0000912001-mRNA-1"/>
    <property type="gene ID" value="TCLT_0000912001"/>
</dbReference>
<dbReference type="AlphaFoldDB" id="A0A0N5D7R2"/>
<reference evidence="4" key="1">
    <citation type="submission" date="2017-02" db="UniProtKB">
        <authorList>
            <consortium name="WormBaseParasite"/>
        </authorList>
    </citation>
    <scope>IDENTIFICATION</scope>
</reference>
<dbReference type="EMBL" id="UYYF01004733">
    <property type="protein sequence ID" value="VDN06716.1"/>
    <property type="molecule type" value="Genomic_DNA"/>
</dbReference>
<dbReference type="Proteomes" id="UP000276776">
    <property type="component" value="Unassembled WGS sequence"/>
</dbReference>
<evidence type="ECO:0000313" key="2">
    <source>
        <dbReference type="EMBL" id="VDN06716.1"/>
    </source>
</evidence>
<reference evidence="2 3" key="2">
    <citation type="submission" date="2018-11" db="EMBL/GenBank/DDBJ databases">
        <authorList>
            <consortium name="Pathogen Informatics"/>
        </authorList>
    </citation>
    <scope>NUCLEOTIDE SEQUENCE [LARGE SCALE GENOMIC DNA]</scope>
</reference>
<protein>
    <submittedName>
        <fullName evidence="4">7TM_GPCR_Srx domain-containing protein</fullName>
    </submittedName>
</protein>
<evidence type="ECO:0000256" key="1">
    <source>
        <dbReference type="SAM" id="Phobius"/>
    </source>
</evidence>
<proteinExistence type="predicted"/>
<dbReference type="OrthoDB" id="5867030at2759"/>
<name>A0A0N5D7R2_THECL</name>
<keyword evidence="1" id="KW-1133">Transmembrane helix</keyword>
<evidence type="ECO:0000313" key="4">
    <source>
        <dbReference type="WBParaSite" id="TCLT_0000912001-mRNA-1"/>
    </source>
</evidence>
<keyword evidence="1" id="KW-0812">Transmembrane</keyword>
<keyword evidence="1" id="KW-0472">Membrane</keyword>
<dbReference type="OMA" id="FVQNMAH"/>
<gene>
    <name evidence="2" type="ORF">TCLT_LOCUS9109</name>
</gene>
<feature type="transmembrane region" description="Helical" evidence="1">
    <location>
        <begin position="214"/>
        <end position="237"/>
    </location>
</feature>
<accession>A0A0N5D7R2</accession>
<feature type="transmembrane region" description="Helical" evidence="1">
    <location>
        <begin position="125"/>
        <end position="146"/>
    </location>
</feature>